<evidence type="ECO:0000313" key="2">
    <source>
        <dbReference type="Proteomes" id="UP000824120"/>
    </source>
</evidence>
<gene>
    <name evidence="1" type="ORF">H5410_037145</name>
</gene>
<dbReference type="AlphaFoldDB" id="A0A9J5Y6A4"/>
<protein>
    <submittedName>
        <fullName evidence="1">Uncharacterized protein</fullName>
    </submittedName>
</protein>
<keyword evidence="2" id="KW-1185">Reference proteome</keyword>
<proteinExistence type="predicted"/>
<dbReference type="Proteomes" id="UP000824120">
    <property type="component" value="Chromosome 7"/>
</dbReference>
<name>A0A9J5Y6A4_SOLCO</name>
<comment type="caution">
    <text evidence="1">The sequence shown here is derived from an EMBL/GenBank/DDBJ whole genome shotgun (WGS) entry which is preliminary data.</text>
</comment>
<reference evidence="1 2" key="1">
    <citation type="submission" date="2020-09" db="EMBL/GenBank/DDBJ databases">
        <title>De no assembly of potato wild relative species, Solanum commersonii.</title>
        <authorList>
            <person name="Cho K."/>
        </authorList>
    </citation>
    <scope>NUCLEOTIDE SEQUENCE [LARGE SCALE GENOMIC DNA]</scope>
    <source>
        <strain evidence="1">LZ3.2</strain>
        <tissue evidence="1">Leaf</tissue>
    </source>
</reference>
<sequence length="75" mass="8708">MHEAGMEVNLDTHVIQKRGSFKYLGFIIQRKWGLTMMSHITDYVVWAGGLADQELPRLEDESCEDEDAEMDVWAY</sequence>
<accession>A0A9J5Y6A4</accession>
<organism evidence="1 2">
    <name type="scientific">Solanum commersonii</name>
    <name type="common">Commerson's wild potato</name>
    <name type="synonym">Commerson's nightshade</name>
    <dbReference type="NCBI Taxonomy" id="4109"/>
    <lineage>
        <taxon>Eukaryota</taxon>
        <taxon>Viridiplantae</taxon>
        <taxon>Streptophyta</taxon>
        <taxon>Embryophyta</taxon>
        <taxon>Tracheophyta</taxon>
        <taxon>Spermatophyta</taxon>
        <taxon>Magnoliopsida</taxon>
        <taxon>eudicotyledons</taxon>
        <taxon>Gunneridae</taxon>
        <taxon>Pentapetalae</taxon>
        <taxon>asterids</taxon>
        <taxon>lamiids</taxon>
        <taxon>Solanales</taxon>
        <taxon>Solanaceae</taxon>
        <taxon>Solanoideae</taxon>
        <taxon>Solaneae</taxon>
        <taxon>Solanum</taxon>
    </lineage>
</organism>
<evidence type="ECO:0000313" key="1">
    <source>
        <dbReference type="EMBL" id="KAG5595913.1"/>
    </source>
</evidence>
<dbReference type="EMBL" id="JACXVP010000007">
    <property type="protein sequence ID" value="KAG5595913.1"/>
    <property type="molecule type" value="Genomic_DNA"/>
</dbReference>